<evidence type="ECO:0000313" key="1">
    <source>
        <dbReference type="EMBL" id="EMC23511.1"/>
    </source>
</evidence>
<comment type="caution">
    <text evidence="1">The sequence shown here is derived from an EMBL/GenBank/DDBJ whole genome shotgun (WGS) entry which is preliminary data.</text>
</comment>
<evidence type="ECO:0008006" key="3">
    <source>
        <dbReference type="Google" id="ProtNLM"/>
    </source>
</evidence>
<dbReference type="AlphaFoldDB" id="A0A829BJY0"/>
<reference evidence="1 2" key="1">
    <citation type="journal article" date="2013" name="Mol. Biol. Evol.">
        <title>Evolutionary and population genomics of the cavity causing bacteria Streptococcus mutans.</title>
        <authorList>
            <person name="Cornejo O.E."/>
            <person name="Lefebure T."/>
            <person name="Pavinski Bitar P.D."/>
            <person name="Lang P."/>
            <person name="Richards V.P."/>
            <person name="Eilertson K."/>
            <person name="Do T."/>
            <person name="Beighton D."/>
            <person name="Zeng L."/>
            <person name="Ahn S.J."/>
            <person name="Burne R.A."/>
            <person name="Siepel A."/>
            <person name="Bustamante C.D."/>
            <person name="Stanhope M.J."/>
        </authorList>
    </citation>
    <scope>NUCLEOTIDE SEQUENCE [LARGE SCALE GENOMIC DNA]</scope>
    <source>
        <strain evidence="1 2">SM6</strain>
    </source>
</reference>
<organism evidence="1 2">
    <name type="scientific">Streptococcus mutans SM6</name>
    <dbReference type="NCBI Taxonomy" id="857119"/>
    <lineage>
        <taxon>Bacteria</taxon>
        <taxon>Bacillati</taxon>
        <taxon>Bacillota</taxon>
        <taxon>Bacilli</taxon>
        <taxon>Lactobacillales</taxon>
        <taxon>Streptococcaceae</taxon>
        <taxon>Streptococcus</taxon>
    </lineage>
</organism>
<dbReference type="RefSeq" id="WP_002263740.1">
    <property type="nucleotide sequence ID" value="NZ_AHSR01000028.1"/>
</dbReference>
<accession>A0A829BJY0</accession>
<name>A0A829BJY0_STRMG</name>
<protein>
    <recommendedName>
        <fullName evidence="3">Bacteriocin</fullName>
    </recommendedName>
</protein>
<dbReference type="Proteomes" id="UP000011676">
    <property type="component" value="Unassembled WGS sequence"/>
</dbReference>
<gene>
    <name evidence="1" type="ORF">SMU82_06764</name>
</gene>
<sequence length="47" mass="5445">MNYSKNHVKSLTETELMAIVGGAFYQRKENVISLDPREWLGFNVTEK</sequence>
<proteinExistence type="predicted"/>
<dbReference type="EMBL" id="AHSR01000028">
    <property type="protein sequence ID" value="EMC23511.1"/>
    <property type="molecule type" value="Genomic_DNA"/>
</dbReference>
<evidence type="ECO:0000313" key="2">
    <source>
        <dbReference type="Proteomes" id="UP000011676"/>
    </source>
</evidence>